<organism evidence="2 3">
    <name type="scientific">Streptomyces albireticuli</name>
    <dbReference type="NCBI Taxonomy" id="1940"/>
    <lineage>
        <taxon>Bacteria</taxon>
        <taxon>Bacillati</taxon>
        <taxon>Actinomycetota</taxon>
        <taxon>Actinomycetes</taxon>
        <taxon>Kitasatosporales</taxon>
        <taxon>Streptomycetaceae</taxon>
        <taxon>Streptomyces</taxon>
    </lineage>
</organism>
<dbReference type="Gene3D" id="3.40.50.10330">
    <property type="entry name" value="Probable inorganic polyphosphate/atp-NAD kinase, domain 1"/>
    <property type="match status" value="1"/>
</dbReference>
<name>A0A1Z2L4N8_9ACTN</name>
<evidence type="ECO:0000313" key="2">
    <source>
        <dbReference type="EMBL" id="ARZ69246.1"/>
    </source>
</evidence>
<evidence type="ECO:0008006" key="4">
    <source>
        <dbReference type="Google" id="ProtNLM"/>
    </source>
</evidence>
<feature type="region of interest" description="Disordered" evidence="1">
    <location>
        <begin position="149"/>
        <end position="189"/>
    </location>
</feature>
<reference evidence="2 3" key="1">
    <citation type="submission" date="2017-06" db="EMBL/GenBank/DDBJ databases">
        <title>Streptomyces albireticuli Genome sequencing and assembly.</title>
        <authorList>
            <person name="Wang Y."/>
            <person name="Du B."/>
            <person name="Ding Y."/>
            <person name="Liu H."/>
            <person name="Hou Q."/>
            <person name="Liu K."/>
            <person name="Yao L."/>
            <person name="Wang C."/>
        </authorList>
    </citation>
    <scope>NUCLEOTIDE SEQUENCE [LARGE SCALE GENOMIC DNA]</scope>
    <source>
        <strain evidence="2 3">MDJK11</strain>
    </source>
</reference>
<dbReference type="InterPro" id="IPR016064">
    <property type="entry name" value="NAD/diacylglycerol_kinase_sf"/>
</dbReference>
<accession>A0A1Z2L4N8</accession>
<dbReference type="KEGG" id="salj:SMD11_3614"/>
<dbReference type="Proteomes" id="UP000195755">
    <property type="component" value="Chromosome"/>
</dbReference>
<dbReference type="AlphaFoldDB" id="A0A1Z2L4N8"/>
<evidence type="ECO:0000313" key="3">
    <source>
        <dbReference type="Proteomes" id="UP000195755"/>
    </source>
</evidence>
<dbReference type="SUPFAM" id="SSF111331">
    <property type="entry name" value="NAD kinase/diacylglycerol kinase-like"/>
    <property type="match status" value="1"/>
</dbReference>
<feature type="compositionally biased region" description="Gly residues" evidence="1">
    <location>
        <begin position="176"/>
        <end position="187"/>
    </location>
</feature>
<protein>
    <recommendedName>
        <fullName evidence="4">DAGKc domain-containing protein</fullName>
    </recommendedName>
</protein>
<evidence type="ECO:0000256" key="1">
    <source>
        <dbReference type="SAM" id="MobiDB-lite"/>
    </source>
</evidence>
<dbReference type="EMBL" id="CP021744">
    <property type="protein sequence ID" value="ARZ69246.1"/>
    <property type="molecule type" value="Genomic_DNA"/>
</dbReference>
<proteinExistence type="predicted"/>
<gene>
    <name evidence="2" type="ORF">SMD11_3614</name>
</gene>
<dbReference type="InterPro" id="IPR017438">
    <property type="entry name" value="ATP-NAD_kinase_N"/>
</dbReference>
<sequence>MVIDPVARRVDGESVRIAKDVLCGGAVAKICLPEGPEDVERALARRGRRRPVVIGDDRALLHAVRVLHRRRELPEVPVSLVPIGALPAVSLARTLGVPLGSVAAARAVLDGTERRLDALVDDGDGVVLGGLWIPGTGGLDRAAPPFETNETIRPNGSDVAVPGPARGTADAVAEGDAGGAPGGGSGGLAEASRVAGLAETAGLGAGAEVTAELTAETAAELTAEAASEVTGVTGPDRPWWSPAARTARSALTLLTGPAARHPSLPSCTRLRVEADGVLLADLDRPVARVAVSTVDGFAEVVIHTHAGERPLRTRARRVTVSGPGFRYRADNVAAGPFRTRTWTVVEGAWRLVLPRV</sequence>